<evidence type="ECO:0000256" key="9">
    <source>
        <dbReference type="ARBA" id="ARBA00022884"/>
    </source>
</evidence>
<dbReference type="InterPro" id="IPR015421">
    <property type="entry name" value="PyrdxlP-dep_Trfase_major"/>
</dbReference>
<evidence type="ECO:0000256" key="5">
    <source>
        <dbReference type="ARBA" id="ARBA00012464"/>
    </source>
</evidence>
<dbReference type="PANTHER" id="PTHR12944:SF2">
    <property type="entry name" value="O-PHOSPHOSERYL-TRNA(SEC) SELENIUM TRANSFERASE"/>
    <property type="match status" value="1"/>
</dbReference>
<organism evidence="21 22">
    <name type="scientific">Plectus sambesii</name>
    <dbReference type="NCBI Taxonomy" id="2011161"/>
    <lineage>
        <taxon>Eukaryota</taxon>
        <taxon>Metazoa</taxon>
        <taxon>Ecdysozoa</taxon>
        <taxon>Nematoda</taxon>
        <taxon>Chromadorea</taxon>
        <taxon>Plectida</taxon>
        <taxon>Plectina</taxon>
        <taxon>Plectoidea</taxon>
        <taxon>Plectidae</taxon>
        <taxon>Plectus</taxon>
    </lineage>
</organism>
<comment type="cofactor">
    <cofactor evidence="1 18 20">
        <name>pyridoxal 5'-phosphate</name>
        <dbReference type="ChEBI" id="CHEBI:597326"/>
    </cofactor>
</comment>
<keyword evidence="18" id="KW-0963">Cytoplasm</keyword>
<evidence type="ECO:0000256" key="13">
    <source>
        <dbReference type="ARBA" id="ARBA00026053"/>
    </source>
</evidence>
<feature type="binding site" evidence="19">
    <location>
        <position position="397"/>
    </location>
    <ligand>
        <name>tRNA</name>
        <dbReference type="ChEBI" id="CHEBI:17843"/>
    </ligand>
</feature>
<comment type="pathway">
    <text evidence="3 18">Aminoacyl-tRNA biosynthesis; selenocysteinyl-tRNA(Sec) biosynthesis; selenocysteinyl-tRNA(Sec) from L-seryl-tRNA(Sec) (archaeal/eukaryal route): step 2/2.</text>
</comment>
<feature type="binding site" evidence="19">
    <location>
        <position position="30"/>
    </location>
    <ligand>
        <name>substrate</name>
    </ligand>
</feature>
<dbReference type="PANTHER" id="PTHR12944">
    <property type="entry name" value="SOLUBLE LIVER ANTIGEN/LIVER PANCREAS ANTIGEN"/>
    <property type="match status" value="1"/>
</dbReference>
<keyword evidence="12 18" id="KW-0711">Selenium</keyword>
<dbReference type="InterPro" id="IPR008829">
    <property type="entry name" value="SepSecS/SepCysS"/>
</dbReference>
<keyword evidence="10 18" id="KW-0663">Pyridoxal phosphate</keyword>
<comment type="catalytic activity">
    <reaction evidence="17 18">
        <text>O-phospho-L-seryl-tRNA(Sec) + selenophosphate + H2O = L-selenocysteinyl-tRNA(Sec) + 2 phosphate</text>
        <dbReference type="Rhea" id="RHEA:25041"/>
        <dbReference type="Rhea" id="RHEA-COMP:9743"/>
        <dbReference type="Rhea" id="RHEA-COMP:9947"/>
        <dbReference type="ChEBI" id="CHEBI:15377"/>
        <dbReference type="ChEBI" id="CHEBI:16144"/>
        <dbReference type="ChEBI" id="CHEBI:43474"/>
        <dbReference type="ChEBI" id="CHEBI:78551"/>
        <dbReference type="ChEBI" id="CHEBI:78573"/>
        <dbReference type="EC" id="2.9.1.2"/>
    </reaction>
</comment>
<dbReference type="Proteomes" id="UP000887566">
    <property type="component" value="Unplaced"/>
</dbReference>
<feature type="modified residue" description="N6-(pyridoxal phosphate)lysine" evidence="20">
    <location>
        <position position="217"/>
    </location>
</feature>
<dbReference type="AlphaFoldDB" id="A0A914UIU0"/>
<evidence type="ECO:0000256" key="17">
    <source>
        <dbReference type="ARBA" id="ARBA00048808"/>
    </source>
</evidence>
<evidence type="ECO:0000256" key="8">
    <source>
        <dbReference type="ARBA" id="ARBA00022679"/>
    </source>
</evidence>
<dbReference type="GO" id="GO:0001717">
    <property type="term" value="P:conversion of seryl-tRNAsec to selenocys-tRNAsec"/>
    <property type="evidence" value="ECO:0007669"/>
    <property type="project" value="UniProtKB-UniRule"/>
</dbReference>
<evidence type="ECO:0000256" key="19">
    <source>
        <dbReference type="PIRSR" id="PIRSR017689-1"/>
    </source>
</evidence>
<evidence type="ECO:0000256" key="7">
    <source>
        <dbReference type="ARBA" id="ARBA00022555"/>
    </source>
</evidence>
<evidence type="ECO:0000256" key="3">
    <source>
        <dbReference type="ARBA" id="ARBA00004822"/>
    </source>
</evidence>
<evidence type="ECO:0000256" key="15">
    <source>
        <dbReference type="ARBA" id="ARBA00032048"/>
    </source>
</evidence>
<keyword evidence="9 18" id="KW-0694">RNA-binding</keyword>
<proteinExistence type="inferred from homology"/>
<evidence type="ECO:0000256" key="20">
    <source>
        <dbReference type="PIRSR" id="PIRSR017689-50"/>
    </source>
</evidence>
<dbReference type="GO" id="GO:0001514">
    <property type="term" value="P:selenocysteine incorporation"/>
    <property type="evidence" value="ECO:0007669"/>
    <property type="project" value="TreeGrafter"/>
</dbReference>
<feature type="binding site" evidence="19">
    <location>
        <position position="7"/>
    </location>
    <ligand>
        <name>pyridoxal 5'-phosphate</name>
        <dbReference type="ChEBI" id="CHEBI:597326"/>
    </ligand>
</feature>
<feature type="binding site" evidence="19">
    <location>
        <position position="29"/>
    </location>
    <ligand>
        <name>substrate</name>
    </ligand>
</feature>
<evidence type="ECO:0000256" key="2">
    <source>
        <dbReference type="ARBA" id="ARBA00002552"/>
    </source>
</evidence>
<feature type="binding site" evidence="19">
    <location>
        <position position="332"/>
    </location>
    <ligand>
        <name>tRNA</name>
        <dbReference type="ChEBI" id="CHEBI:17843"/>
    </ligand>
</feature>
<comment type="function">
    <text evidence="2 18">Converts O-phosphoseryl-tRNA(Sec) to selenocysteinyl-tRNA(Sec) required for selenoprotein biosynthesis.</text>
</comment>
<evidence type="ECO:0000256" key="16">
    <source>
        <dbReference type="ARBA" id="ARBA00032693"/>
    </source>
</evidence>
<feature type="binding site" evidence="19">
    <location>
        <position position="246"/>
    </location>
    <ligand>
        <name>substrate</name>
    </ligand>
</feature>
<evidence type="ECO:0000313" key="21">
    <source>
        <dbReference type="Proteomes" id="UP000887566"/>
    </source>
</evidence>
<dbReference type="InterPro" id="IPR015424">
    <property type="entry name" value="PyrdxlP-dep_Trfase"/>
</dbReference>
<feature type="binding site" evidence="19">
    <location>
        <position position="204"/>
    </location>
    <ligand>
        <name>tRNA</name>
        <dbReference type="ChEBI" id="CHEBI:17843"/>
    </ligand>
</feature>
<comment type="similarity">
    <text evidence="4 18">Belongs to the SepSecS family.</text>
</comment>
<feature type="binding site" evidence="19">
    <location>
        <position position="37"/>
    </location>
    <ligand>
        <name>substrate</name>
    </ligand>
</feature>
<dbReference type="InterPro" id="IPR019872">
    <property type="entry name" value="Sec-tRNA_Se_transferase"/>
</dbReference>
<evidence type="ECO:0000256" key="10">
    <source>
        <dbReference type="ARBA" id="ARBA00022898"/>
    </source>
</evidence>
<evidence type="ECO:0000256" key="11">
    <source>
        <dbReference type="ARBA" id="ARBA00022917"/>
    </source>
</evidence>
<keyword evidence="7 18" id="KW-0820">tRNA-binding</keyword>
<evidence type="ECO:0000256" key="18">
    <source>
        <dbReference type="PIRNR" id="PIRNR017689"/>
    </source>
</evidence>
<evidence type="ECO:0000313" key="22">
    <source>
        <dbReference type="WBParaSite" id="PSAMB.scaffold10472size4062.g33334.t1"/>
    </source>
</evidence>
<evidence type="ECO:0000256" key="4">
    <source>
        <dbReference type="ARBA" id="ARBA00007037"/>
    </source>
</evidence>
<dbReference type="EC" id="2.9.1.2" evidence="5 18"/>
<reference evidence="22" key="1">
    <citation type="submission" date="2022-11" db="UniProtKB">
        <authorList>
            <consortium name="WormBaseParasite"/>
        </authorList>
    </citation>
    <scope>IDENTIFICATION</scope>
</reference>
<evidence type="ECO:0000256" key="14">
    <source>
        <dbReference type="ARBA" id="ARBA00030669"/>
    </source>
</evidence>
<dbReference type="NCBIfam" id="TIGR03531">
    <property type="entry name" value="selenium_SpcS"/>
    <property type="match status" value="1"/>
</dbReference>
<comment type="subcellular location">
    <subcellularLocation>
        <location evidence="18">Cytoplasm</location>
    </subcellularLocation>
</comment>
<dbReference type="GO" id="GO:0005737">
    <property type="term" value="C:cytoplasm"/>
    <property type="evidence" value="ECO:0007669"/>
    <property type="project" value="UniProtKB-SubCell"/>
</dbReference>
<keyword evidence="11 18" id="KW-0648">Protein biosynthesis</keyword>
<dbReference type="PIRSF" id="PIRSF017689">
    <property type="entry name" value="SepSecS"/>
    <property type="match status" value="1"/>
</dbReference>
<dbReference type="GO" id="GO:0098621">
    <property type="term" value="F:O-phosphoseryl-tRNA(Sec) selenium transferase activity"/>
    <property type="evidence" value="ECO:0007669"/>
    <property type="project" value="UniProtKB-EC"/>
</dbReference>
<dbReference type="SUPFAM" id="SSF53383">
    <property type="entry name" value="PLP-dependent transferases"/>
    <property type="match status" value="1"/>
</dbReference>
<feature type="site" description="May act as a substrate filter by repelling compounds with a negatively charged alpha-carboxylate" evidence="20">
    <location>
        <position position="6"/>
    </location>
</feature>
<keyword evidence="21" id="KW-1185">Reference proteome</keyword>
<accession>A0A914UIU0</accession>
<dbReference type="Pfam" id="PF05889">
    <property type="entry name" value="SepSecS"/>
    <property type="match status" value="1"/>
</dbReference>
<protein>
    <recommendedName>
        <fullName evidence="6 18">O-phosphoseryl-tRNA(Sec) selenium transferase</fullName>
        <ecNumber evidence="5 18">2.9.1.2</ecNumber>
    </recommendedName>
    <alternativeName>
        <fullName evidence="14 18">Selenocysteine synthase</fullName>
    </alternativeName>
    <alternativeName>
        <fullName evidence="15 18">Selenocysteinyl-tRNA(Sec) synthase</fullName>
    </alternativeName>
    <alternativeName>
        <fullName evidence="16 18">Sep-tRNA:Sec-tRNA synthase</fullName>
    </alternativeName>
</protein>
<evidence type="ECO:0000256" key="12">
    <source>
        <dbReference type="ARBA" id="ARBA00023266"/>
    </source>
</evidence>
<keyword evidence="8 18" id="KW-0808">Transferase</keyword>
<sequence>MSGAGEREGRVLCPLVQRRHYRLSHGVGRSGDVYEVQPKAAGSSLVNRLACSLVLDAIRLAGVRSCRSAIIVPVATGMALMLCMLSWKRMRPDAKYVIWSRIDQKSCLKSIITAGLTPIVIDLISNDRNEELATNLEHIKNALLEYGAQVLCVITTTSCFAPRVADDVEKVAELCKEFNVAHLVNNAYGLQSSKCCHIIEQASKVGRVDAFVQSTDKNFRVPVGGAIIAGFDDEALHGIAKSYPGRGSATPAIDLLMTLLWQGSRGWQQALADRKQTFLHLRASLEKIAAEFDERVLSTPSNQISLALSLSTFDRLKDRKFLTGIGAHLFARCCTGARVVPKDDRKSIEGIDFVGWGGHSSDVKFSYLNVACAIGMTAAEVDILIDRLRKTLLHARKQMAAKLDA</sequence>
<dbReference type="GO" id="GO:0000049">
    <property type="term" value="F:tRNA binding"/>
    <property type="evidence" value="ECO:0007669"/>
    <property type="project" value="UniProtKB-UniRule"/>
</dbReference>
<evidence type="ECO:0000256" key="1">
    <source>
        <dbReference type="ARBA" id="ARBA00001933"/>
    </source>
</evidence>
<dbReference type="Gene3D" id="3.40.640.10">
    <property type="entry name" value="Type I PLP-dependent aspartate aminotransferase-like (Major domain)"/>
    <property type="match status" value="1"/>
</dbReference>
<dbReference type="WBParaSite" id="PSAMB.scaffold10472size4062.g33334.t1">
    <property type="protein sequence ID" value="PSAMB.scaffold10472size4062.g33334.t1"/>
    <property type="gene ID" value="PSAMB.scaffold10472size4062.g33334"/>
</dbReference>
<name>A0A914UIU0_9BILA</name>
<comment type="subunit">
    <text evidence="13">Homotetramer formed by a catalytic dimer and a non-catalytic dimer serving as a binding platform that orients tRNASec for catalysis. Each tetramer binds the CCA ends of two tRNAs which point to the active sites of the catalytic dimer.</text>
</comment>
<evidence type="ECO:0000256" key="6">
    <source>
        <dbReference type="ARBA" id="ARBA00021963"/>
    </source>
</evidence>